<feature type="compositionally biased region" description="Low complexity" evidence="1">
    <location>
        <begin position="272"/>
        <end position="284"/>
    </location>
</feature>
<comment type="caution">
    <text evidence="3">The sequence shown here is derived from an EMBL/GenBank/DDBJ whole genome shotgun (WGS) entry which is preliminary data.</text>
</comment>
<keyword evidence="2" id="KW-0472">Membrane</keyword>
<keyword evidence="4" id="KW-1185">Reference proteome</keyword>
<dbReference type="AlphaFoldDB" id="A0AAW0F6B9"/>
<protein>
    <recommendedName>
        <fullName evidence="5">Transmembrane protein</fullName>
    </recommendedName>
</protein>
<feature type="compositionally biased region" description="Basic and acidic residues" evidence="1">
    <location>
        <begin position="215"/>
        <end position="230"/>
    </location>
</feature>
<evidence type="ECO:0000256" key="2">
    <source>
        <dbReference type="SAM" id="Phobius"/>
    </source>
</evidence>
<evidence type="ECO:0000313" key="4">
    <source>
        <dbReference type="Proteomes" id="UP001430356"/>
    </source>
</evidence>
<dbReference type="Proteomes" id="UP001430356">
    <property type="component" value="Unassembled WGS sequence"/>
</dbReference>
<feature type="compositionally biased region" description="Low complexity" evidence="1">
    <location>
        <begin position="241"/>
        <end position="262"/>
    </location>
</feature>
<reference evidence="3 4" key="1">
    <citation type="journal article" date="2021" name="MBio">
        <title>A New Model Trypanosomatid, Novymonas esmeraldas: Genomic Perception of Its 'Candidatus Pandoraea novymonadis' Endosymbiont.</title>
        <authorList>
            <person name="Zakharova A."/>
            <person name="Saura A."/>
            <person name="Butenko A."/>
            <person name="Podesvova L."/>
            <person name="Warmusova S."/>
            <person name="Kostygov A.Y."/>
            <person name="Nenarokova A."/>
            <person name="Lukes J."/>
            <person name="Opperdoes F.R."/>
            <person name="Yurchenko V."/>
        </authorList>
    </citation>
    <scope>NUCLEOTIDE SEQUENCE [LARGE SCALE GENOMIC DNA]</scope>
    <source>
        <strain evidence="3 4">E262AT.01</strain>
    </source>
</reference>
<organism evidence="3 4">
    <name type="scientific">Novymonas esmeraldas</name>
    <dbReference type="NCBI Taxonomy" id="1808958"/>
    <lineage>
        <taxon>Eukaryota</taxon>
        <taxon>Discoba</taxon>
        <taxon>Euglenozoa</taxon>
        <taxon>Kinetoplastea</taxon>
        <taxon>Metakinetoplastina</taxon>
        <taxon>Trypanosomatida</taxon>
        <taxon>Trypanosomatidae</taxon>
        <taxon>Novymonas</taxon>
    </lineage>
</organism>
<feature type="transmembrane region" description="Helical" evidence="2">
    <location>
        <begin position="73"/>
        <end position="92"/>
    </location>
</feature>
<feature type="region of interest" description="Disordered" evidence="1">
    <location>
        <begin position="13"/>
        <end position="48"/>
    </location>
</feature>
<evidence type="ECO:0008006" key="5">
    <source>
        <dbReference type="Google" id="ProtNLM"/>
    </source>
</evidence>
<evidence type="ECO:0000313" key="3">
    <source>
        <dbReference type="EMBL" id="KAK7201750.1"/>
    </source>
</evidence>
<name>A0AAW0F6B9_9TRYP</name>
<keyword evidence="2" id="KW-0812">Transmembrane</keyword>
<accession>A0AAW0F6B9</accession>
<sequence length="318" mass="34840">MYGQYYQQDPNSAYAQAHGGGRGQQGYWSQFRHRGRDNSSGSGSFTDSPFTSSNPFSMYAAAQRARVVPPGALLLRGLVAYLILSSIFLVAYRSYRDWRHEDGWRMSESLARHEQMEEMHRIRQEMNERARLLLQRGGDDAAAATALYGSRQHVGESPEARALEYARQRRIQMMQEQQESATAAAPELRGWPRIDEDKGRIIRRAQDPPGVVFFEPRKEDTRRRQIDNQRRGSGFVRRGTSEASGAGADGTAAAATAATAASAPPPPPSPLTSPSSSSGVSLPPEVNVGSIVATPVGSEQEAQAVMRNIFGGLRKSAS</sequence>
<dbReference type="EMBL" id="JAECZO010000019">
    <property type="protein sequence ID" value="KAK7201750.1"/>
    <property type="molecule type" value="Genomic_DNA"/>
</dbReference>
<gene>
    <name evidence="3" type="ORF">NESM_000240900</name>
</gene>
<keyword evidence="2" id="KW-1133">Transmembrane helix</keyword>
<evidence type="ECO:0000256" key="1">
    <source>
        <dbReference type="SAM" id="MobiDB-lite"/>
    </source>
</evidence>
<proteinExistence type="predicted"/>
<feature type="region of interest" description="Disordered" evidence="1">
    <location>
        <begin position="205"/>
        <end position="286"/>
    </location>
</feature>
<feature type="compositionally biased region" description="Polar residues" evidence="1">
    <location>
        <begin position="38"/>
        <end position="48"/>
    </location>
</feature>